<protein>
    <submittedName>
        <fullName evidence="1">Uncharacterized protein</fullName>
    </submittedName>
</protein>
<name>A0A1B6FIK0_9HEMI</name>
<evidence type="ECO:0000313" key="1">
    <source>
        <dbReference type="EMBL" id="JAS50015.1"/>
    </source>
</evidence>
<proteinExistence type="predicted"/>
<dbReference type="PANTHER" id="PTHR34415:SF1">
    <property type="entry name" value="INTEGRASE CATALYTIC DOMAIN-CONTAINING PROTEIN"/>
    <property type="match status" value="1"/>
</dbReference>
<feature type="non-terminal residue" evidence="1">
    <location>
        <position position="190"/>
    </location>
</feature>
<dbReference type="PANTHER" id="PTHR34415">
    <property type="entry name" value="INTEGRASE CATALYTIC DOMAIN-CONTAINING PROTEIN"/>
    <property type="match status" value="1"/>
</dbReference>
<gene>
    <name evidence="1" type="ORF">g.3593</name>
</gene>
<organism evidence="1">
    <name type="scientific">Cuerna arida</name>
    <dbReference type="NCBI Taxonomy" id="1464854"/>
    <lineage>
        <taxon>Eukaryota</taxon>
        <taxon>Metazoa</taxon>
        <taxon>Ecdysozoa</taxon>
        <taxon>Arthropoda</taxon>
        <taxon>Hexapoda</taxon>
        <taxon>Insecta</taxon>
        <taxon>Pterygota</taxon>
        <taxon>Neoptera</taxon>
        <taxon>Paraneoptera</taxon>
        <taxon>Hemiptera</taxon>
        <taxon>Auchenorrhyncha</taxon>
        <taxon>Membracoidea</taxon>
        <taxon>Cicadellidae</taxon>
        <taxon>Cicadellinae</taxon>
        <taxon>Proconiini</taxon>
        <taxon>Cuerna</taxon>
    </lineage>
</organism>
<dbReference type="AlphaFoldDB" id="A0A1B6FIK0"/>
<accession>A0A1B6FIK0</accession>
<reference evidence="1" key="1">
    <citation type="submission" date="2015-11" db="EMBL/GenBank/DDBJ databases">
        <title>De novo transcriptome assembly of four potential Pierce s Disease insect vectors from Arizona vineyards.</title>
        <authorList>
            <person name="Tassone E.E."/>
        </authorList>
    </citation>
    <scope>NUCLEOTIDE SEQUENCE</scope>
</reference>
<dbReference type="EMBL" id="GECZ01019754">
    <property type="protein sequence ID" value="JAS50015.1"/>
    <property type="molecule type" value="Transcribed_RNA"/>
</dbReference>
<sequence length="190" mass="22541">FQVYFKEATKTNLTMKYKTYFKFFRETPYTFKKPKTDTCDYCRECEVKLEMNPLDPCHVEFTLHKKRVEAYEKLKKNVLSSQLVKDNETLVLEFDYAQNLPLPKLSVTKQFYKRLLWMYLFNVHVHNDDSSFVYTFFESECKKGANTVASFLFHCIQKKLTEFNNVKHIVLLSDAAGGQNKNQTLLRFCS</sequence>
<feature type="non-terminal residue" evidence="1">
    <location>
        <position position="1"/>
    </location>
</feature>